<feature type="binding site" evidence="6">
    <location>
        <position position="40"/>
    </location>
    <ligand>
        <name>ATP</name>
        <dbReference type="ChEBI" id="CHEBI:30616"/>
    </ligand>
</feature>
<sequence>MSFDEKYDSLEELGKGAFGIVKKCRNKMSGQLVAAKFVRKTQKSKMEFSREVDIMNKLCHNKIIQFIESFETEKYLIIVMELVDGKELFEKVLEDDFQLSEKKVAECIRQILIALNHMHEKNIVHLDLKPENILCYDSKIQLTIQNADNINTSEEVKIIDFGSSRELRKGIQESVLCGTPEYVAPEVIAYDPISLKTDIWSVGVITYVLLSGNSPFLGDTDIETMSNVTEGKIDFEEDCDSFESVTEDAKQFIKDCLKIDPRKRISVSEALNHKWLTMETNNESIRNLEKLKTYVAKRKWKGVIHAVRAVGRFAAKSTLPESHLAESQCIQTLCNRIVEQVL</sequence>
<feature type="domain" description="Protein kinase" evidence="8">
    <location>
        <begin position="7"/>
        <end position="276"/>
    </location>
</feature>
<comment type="similarity">
    <text evidence="7">Belongs to the protein kinase superfamily.</text>
</comment>
<dbReference type="PROSITE" id="PS00108">
    <property type="entry name" value="PROTEIN_KINASE_ST"/>
    <property type="match status" value="1"/>
</dbReference>
<evidence type="ECO:0000313" key="10">
    <source>
        <dbReference type="RefSeq" id="XP_065655642.1"/>
    </source>
</evidence>
<dbReference type="Gene3D" id="1.10.510.10">
    <property type="entry name" value="Transferase(Phosphotransferase) domain 1"/>
    <property type="match status" value="1"/>
</dbReference>
<evidence type="ECO:0000313" key="9">
    <source>
        <dbReference type="Proteomes" id="UP001652625"/>
    </source>
</evidence>
<dbReference type="Pfam" id="PF00069">
    <property type="entry name" value="Pkinase"/>
    <property type="match status" value="1"/>
</dbReference>
<evidence type="ECO:0000256" key="1">
    <source>
        <dbReference type="ARBA" id="ARBA00022527"/>
    </source>
</evidence>
<keyword evidence="9" id="KW-1185">Reference proteome</keyword>
<dbReference type="GeneID" id="100198551"/>
<evidence type="ECO:0000313" key="13">
    <source>
        <dbReference type="RefSeq" id="XP_065655645.1"/>
    </source>
</evidence>
<dbReference type="PROSITE" id="PS00107">
    <property type="entry name" value="PROTEIN_KINASE_ATP"/>
    <property type="match status" value="1"/>
</dbReference>
<dbReference type="RefSeq" id="XP_065655642.1">
    <property type="nucleotide sequence ID" value="XM_065799570.1"/>
</dbReference>
<dbReference type="InterPro" id="IPR008271">
    <property type="entry name" value="Ser/Thr_kinase_AS"/>
</dbReference>
<dbReference type="RefSeq" id="XP_065655645.1">
    <property type="nucleotide sequence ID" value="XM_065799573.1"/>
</dbReference>
<dbReference type="InterPro" id="IPR011009">
    <property type="entry name" value="Kinase-like_dom_sf"/>
</dbReference>
<evidence type="ECO:0000256" key="6">
    <source>
        <dbReference type="PROSITE-ProRule" id="PRU10141"/>
    </source>
</evidence>
<dbReference type="Proteomes" id="UP001652625">
    <property type="component" value="Chromosome 06"/>
</dbReference>
<keyword evidence="5 6" id="KW-0067">ATP-binding</keyword>
<dbReference type="InterPro" id="IPR000719">
    <property type="entry name" value="Prot_kinase_dom"/>
</dbReference>
<evidence type="ECO:0000256" key="5">
    <source>
        <dbReference type="ARBA" id="ARBA00022840"/>
    </source>
</evidence>
<dbReference type="SMART" id="SM00220">
    <property type="entry name" value="S_TKc"/>
    <property type="match status" value="1"/>
</dbReference>
<dbReference type="InterPro" id="IPR017441">
    <property type="entry name" value="Protein_kinase_ATP_BS"/>
</dbReference>
<dbReference type="PANTHER" id="PTHR24342">
    <property type="entry name" value="SERINE/THREONINE-PROTEIN KINASE 17"/>
    <property type="match status" value="1"/>
</dbReference>
<evidence type="ECO:0000313" key="11">
    <source>
        <dbReference type="RefSeq" id="XP_065655643.1"/>
    </source>
</evidence>
<dbReference type="SUPFAM" id="SSF56112">
    <property type="entry name" value="Protein kinase-like (PK-like)"/>
    <property type="match status" value="1"/>
</dbReference>
<keyword evidence="1 7" id="KW-0723">Serine/threonine-protein kinase</keyword>
<dbReference type="RefSeq" id="XP_065655646.1">
    <property type="nucleotide sequence ID" value="XM_065799574.1"/>
</dbReference>
<gene>
    <name evidence="10 11 12 13 14" type="primary">LOC100198551</name>
</gene>
<dbReference type="GO" id="GO:0016301">
    <property type="term" value="F:kinase activity"/>
    <property type="evidence" value="ECO:0007669"/>
    <property type="project" value="UniProtKB-KW"/>
</dbReference>
<evidence type="ECO:0000256" key="7">
    <source>
        <dbReference type="RuleBase" id="RU000304"/>
    </source>
</evidence>
<dbReference type="RefSeq" id="XP_065655644.1">
    <property type="nucleotide sequence ID" value="XM_065799572.1"/>
</dbReference>
<evidence type="ECO:0000256" key="3">
    <source>
        <dbReference type="ARBA" id="ARBA00022741"/>
    </source>
</evidence>
<dbReference type="PANTHER" id="PTHR24342:SF20">
    <property type="entry name" value="MYOSIN LIGHT CHAIN KINASE, SMOOTH MUSCLE"/>
    <property type="match status" value="1"/>
</dbReference>
<evidence type="ECO:0000256" key="4">
    <source>
        <dbReference type="ARBA" id="ARBA00022777"/>
    </source>
</evidence>
<keyword evidence="2" id="KW-0808">Transferase</keyword>
<evidence type="ECO:0000313" key="12">
    <source>
        <dbReference type="RefSeq" id="XP_065655644.1"/>
    </source>
</evidence>
<protein>
    <submittedName>
        <fullName evidence="10 11">Death-associated protein kinase 2</fullName>
    </submittedName>
</protein>
<keyword evidence="3 6" id="KW-0547">Nucleotide-binding</keyword>
<accession>A0ABM4C272</accession>
<organism evidence="9 14">
    <name type="scientific">Hydra vulgaris</name>
    <name type="common">Hydra</name>
    <name type="synonym">Hydra attenuata</name>
    <dbReference type="NCBI Taxonomy" id="6087"/>
    <lineage>
        <taxon>Eukaryota</taxon>
        <taxon>Metazoa</taxon>
        <taxon>Cnidaria</taxon>
        <taxon>Hydrozoa</taxon>
        <taxon>Hydroidolina</taxon>
        <taxon>Anthoathecata</taxon>
        <taxon>Aplanulata</taxon>
        <taxon>Hydridae</taxon>
        <taxon>Hydra</taxon>
    </lineage>
</organism>
<proteinExistence type="inferred from homology"/>
<dbReference type="Gene3D" id="3.30.200.20">
    <property type="entry name" value="Phosphorylase Kinase, domain 1"/>
    <property type="match status" value="1"/>
</dbReference>
<dbReference type="RefSeq" id="XP_065655643.1">
    <property type="nucleotide sequence ID" value="XM_065799571.1"/>
</dbReference>
<dbReference type="PROSITE" id="PS50011">
    <property type="entry name" value="PROTEIN_KINASE_DOM"/>
    <property type="match status" value="1"/>
</dbReference>
<evidence type="ECO:0000256" key="2">
    <source>
        <dbReference type="ARBA" id="ARBA00022679"/>
    </source>
</evidence>
<reference evidence="10 11" key="1">
    <citation type="submission" date="2025-05" db="UniProtKB">
        <authorList>
            <consortium name="RefSeq"/>
        </authorList>
    </citation>
    <scope>IDENTIFICATION</scope>
</reference>
<evidence type="ECO:0000259" key="8">
    <source>
        <dbReference type="PROSITE" id="PS50011"/>
    </source>
</evidence>
<keyword evidence="4 10" id="KW-0418">Kinase</keyword>
<evidence type="ECO:0000313" key="14">
    <source>
        <dbReference type="RefSeq" id="XP_065655646.1"/>
    </source>
</evidence>
<name>A0ABM4C272_HYDVU</name>